<keyword evidence="4" id="KW-1185">Reference proteome</keyword>
<dbReference type="CDD" id="cd00085">
    <property type="entry name" value="HNHc"/>
    <property type="match status" value="1"/>
</dbReference>
<proteinExistence type="predicted"/>
<evidence type="ECO:0000313" key="3">
    <source>
        <dbReference type="EMBL" id="VEG51471.1"/>
    </source>
</evidence>
<organism evidence="3 4">
    <name type="scientific">Mycolicibacterium aurum</name>
    <name type="common">Mycobacterium aurum</name>
    <dbReference type="NCBI Taxonomy" id="1791"/>
    <lineage>
        <taxon>Bacteria</taxon>
        <taxon>Bacillati</taxon>
        <taxon>Actinomycetota</taxon>
        <taxon>Actinomycetes</taxon>
        <taxon>Mycobacteriales</taxon>
        <taxon>Mycobacteriaceae</taxon>
        <taxon>Mycolicibacterium</taxon>
    </lineage>
</organism>
<evidence type="ECO:0000313" key="4">
    <source>
        <dbReference type="Proteomes" id="UP000279306"/>
    </source>
</evidence>
<dbReference type="InterPro" id="IPR003870">
    <property type="entry name" value="DUF222"/>
</dbReference>
<feature type="compositionally biased region" description="Pro residues" evidence="1">
    <location>
        <begin position="436"/>
        <end position="450"/>
    </location>
</feature>
<gene>
    <name evidence="3" type="ORF">NCTC10437_00581</name>
</gene>
<dbReference type="KEGG" id="mauu:NCTC10437_00581"/>
<evidence type="ECO:0000256" key="1">
    <source>
        <dbReference type="SAM" id="MobiDB-lite"/>
    </source>
</evidence>
<protein>
    <submittedName>
        <fullName evidence="3">Protein of uncharacterized function DUF222</fullName>
    </submittedName>
</protein>
<feature type="region of interest" description="Disordered" evidence="1">
    <location>
        <begin position="260"/>
        <end position="294"/>
    </location>
</feature>
<dbReference type="SMART" id="SM00507">
    <property type="entry name" value="HNHc"/>
    <property type="match status" value="1"/>
</dbReference>
<accession>A0A3S4RIQ9</accession>
<dbReference type="Pfam" id="PF02720">
    <property type="entry name" value="DUF222"/>
    <property type="match status" value="1"/>
</dbReference>
<dbReference type="EMBL" id="LR134356">
    <property type="protein sequence ID" value="VEG51471.1"/>
    <property type="molecule type" value="Genomic_DNA"/>
</dbReference>
<feature type="compositionally biased region" description="Basic and acidic residues" evidence="1">
    <location>
        <begin position="473"/>
        <end position="485"/>
    </location>
</feature>
<dbReference type="STRING" id="1791.GCA_001049355_03322"/>
<dbReference type="AlphaFoldDB" id="A0A3S4RIQ9"/>
<feature type="region of interest" description="Disordered" evidence="1">
    <location>
        <begin position="430"/>
        <end position="519"/>
    </location>
</feature>
<evidence type="ECO:0000259" key="2">
    <source>
        <dbReference type="SMART" id="SM00507"/>
    </source>
</evidence>
<dbReference type="Proteomes" id="UP000279306">
    <property type="component" value="Chromosome"/>
</dbReference>
<dbReference type="InterPro" id="IPR003615">
    <property type="entry name" value="HNH_nuc"/>
</dbReference>
<sequence>MSDAELVQAITGWAAASAAADARKLAAIAELERRACADDGHERRAIDGTAIAAAQVSCALSVASGKAVGLLNLAVTLRDRLPKVGARFMAGQISPAMITTIAWRTFLVKQSALSAIDSEIADRAPSWGQLSDKKLESAIDVWIDRHDPDAVRRTRNAMRGRYFSVGDRNDAATGTTSVHGRLSNTDAALVHERLAVMIAGPCPDDPRTMDQRRGDAVGAALGAGSFFLACTCPNPHCPAKIDDGRATSFVIHVIAEQDSLDADPDPQLHGEDRARTPEPEVAPDPRPEPQRRRKSAVIPALNGAIVPAPLLAELIIGGARIRLVKPGNLDTEPGYRPSAALQRFVTTRDLTCRFPGCTRPAEKADIDHTVPWPTGLTHPANVKCYCREHHLVKTFVPGWSDRQYPDGTVTVTTAAGLTYTTKPLTTLLFPSWNTSTPPPPASPTPPAPPHPGRHLMMPTRRRTRAQNRAARITAERKLNAQERARATVPTMPPASPHTSPDSYWDTPTDHEGDDDPPPF</sequence>
<reference evidence="3 4" key="1">
    <citation type="submission" date="2018-12" db="EMBL/GenBank/DDBJ databases">
        <authorList>
            <consortium name="Pathogen Informatics"/>
        </authorList>
    </citation>
    <scope>NUCLEOTIDE SEQUENCE [LARGE SCALE GENOMIC DNA]</scope>
    <source>
        <strain evidence="3 4">NCTC10437</strain>
    </source>
</reference>
<feature type="domain" description="HNH nuclease" evidence="2">
    <location>
        <begin position="340"/>
        <end position="391"/>
    </location>
</feature>
<feature type="compositionally biased region" description="Basic and acidic residues" evidence="1">
    <location>
        <begin position="266"/>
        <end position="290"/>
    </location>
</feature>
<name>A0A3S4RIQ9_MYCAU</name>